<reference evidence="1 2" key="1">
    <citation type="submission" date="2019-04" db="EMBL/GenBank/DDBJ databases">
        <title>An improved genome assembly and genetic linkage map for asparagus bean, Vigna unguiculata ssp. sesquipedialis.</title>
        <authorList>
            <person name="Xia Q."/>
            <person name="Zhang R."/>
            <person name="Dong Y."/>
        </authorList>
    </citation>
    <scope>NUCLEOTIDE SEQUENCE [LARGE SCALE GENOMIC DNA]</scope>
    <source>
        <tissue evidence="1">Leaf</tissue>
    </source>
</reference>
<dbReference type="Proteomes" id="UP000501690">
    <property type="component" value="Linkage Group LG2"/>
</dbReference>
<name>A0A4D6L2C9_VIGUN</name>
<protein>
    <submittedName>
        <fullName evidence="1">Uncharacterized protein</fullName>
    </submittedName>
</protein>
<sequence length="183" mass="20341">MIINLLMRADARAVFSARVQSWYSVALVRASFVPRKSHSIPYLSCLAQLLQVPFRVVLSSSVSFCSCVSSSLNRARSCCLSLFTPKNPVVGLSQVREARPLFLFHVLVRCLVGVFVILELVCYCECDEGLVILNMRKIQLMQVRTMAKSNNLAQASLSRLGETSRGFAQDSCARGRLSEESPF</sequence>
<proteinExistence type="predicted"/>
<accession>A0A4D6L2C9</accession>
<evidence type="ECO:0000313" key="2">
    <source>
        <dbReference type="Proteomes" id="UP000501690"/>
    </source>
</evidence>
<keyword evidence="2" id="KW-1185">Reference proteome</keyword>
<evidence type="ECO:0000313" key="1">
    <source>
        <dbReference type="EMBL" id="QCD82687.1"/>
    </source>
</evidence>
<organism evidence="1 2">
    <name type="scientific">Vigna unguiculata</name>
    <name type="common">Cowpea</name>
    <dbReference type="NCBI Taxonomy" id="3917"/>
    <lineage>
        <taxon>Eukaryota</taxon>
        <taxon>Viridiplantae</taxon>
        <taxon>Streptophyta</taxon>
        <taxon>Embryophyta</taxon>
        <taxon>Tracheophyta</taxon>
        <taxon>Spermatophyta</taxon>
        <taxon>Magnoliopsida</taxon>
        <taxon>eudicotyledons</taxon>
        <taxon>Gunneridae</taxon>
        <taxon>Pentapetalae</taxon>
        <taxon>rosids</taxon>
        <taxon>fabids</taxon>
        <taxon>Fabales</taxon>
        <taxon>Fabaceae</taxon>
        <taxon>Papilionoideae</taxon>
        <taxon>50 kb inversion clade</taxon>
        <taxon>NPAAA clade</taxon>
        <taxon>indigoferoid/millettioid clade</taxon>
        <taxon>Phaseoleae</taxon>
        <taxon>Vigna</taxon>
    </lineage>
</organism>
<gene>
    <name evidence="1" type="ORF">DEO72_LG2g3027</name>
</gene>
<dbReference type="AlphaFoldDB" id="A0A4D6L2C9"/>
<dbReference type="EMBL" id="CP039346">
    <property type="protein sequence ID" value="QCD82687.1"/>
    <property type="molecule type" value="Genomic_DNA"/>
</dbReference>